<gene>
    <name evidence="2" type="primary">Contig1553.g1691</name>
    <name evidence="2" type="ORF">STYLEM_19463</name>
</gene>
<proteinExistence type="predicted"/>
<dbReference type="Proteomes" id="UP000039865">
    <property type="component" value="Unassembled WGS sequence"/>
</dbReference>
<evidence type="ECO:0000313" key="3">
    <source>
        <dbReference type="Proteomes" id="UP000039865"/>
    </source>
</evidence>
<reference evidence="2 3" key="1">
    <citation type="submission" date="2014-06" db="EMBL/GenBank/DDBJ databases">
        <authorList>
            <person name="Swart Estienne"/>
        </authorList>
    </citation>
    <scope>NUCLEOTIDE SEQUENCE [LARGE SCALE GENOMIC DNA]</scope>
    <source>
        <strain evidence="2 3">130c</strain>
    </source>
</reference>
<dbReference type="AlphaFoldDB" id="A0A078B7X4"/>
<evidence type="ECO:0000313" key="2">
    <source>
        <dbReference type="EMBL" id="CDW90321.1"/>
    </source>
</evidence>
<dbReference type="InParanoid" id="A0A078B7X4"/>
<dbReference type="EMBL" id="CCKQ01018364">
    <property type="protein sequence ID" value="CDW90321.1"/>
    <property type="molecule type" value="Genomic_DNA"/>
</dbReference>
<feature type="signal peptide" evidence="1">
    <location>
        <begin position="1"/>
        <end position="17"/>
    </location>
</feature>
<sequence length="493" mass="54710">MQKLLFSASILLGYCGAIQISHALEKQRSQLGWRQEATNKFSWNETQKLEWTVVNAFVDVQTSPDGDVYAIQKIGSEPQETKYLVYLFDVASNLWSITNRTFQAKAVRFDRLGTMYYLSPDNCVLNSEKVPLVCGLSDFEVTVNKQIIGLNDNSGKLAADQLVGAYHTVNNHAQYSYKALSGYKGITLIKDIPILIADDGSVDANYGGEKLVSISAGIDGSLWALKYEENVADYKLLKWQTIAQKWYLVPGANGTSLSAYNEISVALVDHRGLLSLSSQAGNQNEAIYTTQINQQPAPPVPTLPPVLAYGSSFASSSDFQWIIDQTQAPIKGFAQLFKSTASEGKTFQEAFDALKVRENVTCLFKNKAGIVSGFYSEGQFPADHEVPEGGEAAVYEGLFIIFSLTSRKPYKNAYYAAQLRFSSDSFRIQVTNEHAGMIVAPECRVYSEQDKLQGLEDQIFEIDEGAWVPSVILNGEQQLETHCDQIEFYTTTY</sequence>
<keyword evidence="1" id="KW-0732">Signal</keyword>
<feature type="chain" id="PRO_5001729969" evidence="1">
    <location>
        <begin position="18"/>
        <end position="493"/>
    </location>
</feature>
<accession>A0A078B7X4</accession>
<organism evidence="2 3">
    <name type="scientific">Stylonychia lemnae</name>
    <name type="common">Ciliate</name>
    <dbReference type="NCBI Taxonomy" id="5949"/>
    <lineage>
        <taxon>Eukaryota</taxon>
        <taxon>Sar</taxon>
        <taxon>Alveolata</taxon>
        <taxon>Ciliophora</taxon>
        <taxon>Intramacronucleata</taxon>
        <taxon>Spirotrichea</taxon>
        <taxon>Stichotrichia</taxon>
        <taxon>Sporadotrichida</taxon>
        <taxon>Oxytrichidae</taxon>
        <taxon>Stylonychinae</taxon>
        <taxon>Stylonychia</taxon>
    </lineage>
</organism>
<protein>
    <submittedName>
        <fullName evidence="2">Uncharacterized protein</fullName>
    </submittedName>
</protein>
<keyword evidence="3" id="KW-1185">Reference proteome</keyword>
<name>A0A078B7X4_STYLE</name>
<evidence type="ECO:0000256" key="1">
    <source>
        <dbReference type="SAM" id="SignalP"/>
    </source>
</evidence>